<dbReference type="Proteomes" id="UP000624701">
    <property type="component" value="Unassembled WGS sequence"/>
</dbReference>
<evidence type="ECO:0000313" key="3">
    <source>
        <dbReference type="Proteomes" id="UP000624701"/>
    </source>
</evidence>
<reference evidence="3" key="1">
    <citation type="journal article" date="2019" name="Int. J. Syst. Evol. Microbiol.">
        <title>The Global Catalogue of Microorganisms (GCM) 10K type strain sequencing project: providing services to taxonomists for standard genome sequencing and annotation.</title>
        <authorList>
            <consortium name="The Broad Institute Genomics Platform"/>
            <consortium name="The Broad Institute Genome Sequencing Center for Infectious Disease"/>
            <person name="Wu L."/>
            <person name="Ma J."/>
        </authorList>
    </citation>
    <scope>NUCLEOTIDE SEQUENCE [LARGE SCALE GENOMIC DNA]</scope>
    <source>
        <strain evidence="3">CCM 8681</strain>
    </source>
</reference>
<sequence>MKKCLLFFITIVSLQLVVAQQESAFKSGEWFKFRMSYSGWLKAGEATLNIKEKSLDGKPVYHVVGKGKTTGAINWFFKVRDRYESYFDTKTGLPYKFIRKIDEGGHKKDVEIAFDHKNKKAKVNNKKYKTVKSVDIDTNVQDLVSAFYYLRNNYNTESIKKGDVVKLSMFFDEENYPFKLKFLGRETIKVKLNGSRVKVKTLKFRPYVMAGRVFKEEESLTLWVSADKNKIPLKIKADLAVGSLRADLEKYKGLKHSFEVQFD</sequence>
<keyword evidence="1" id="KW-0732">Signal</keyword>
<comment type="caution">
    <text evidence="2">The sequence shown here is derived from an EMBL/GenBank/DDBJ whole genome shotgun (WGS) entry which is preliminary data.</text>
</comment>
<evidence type="ECO:0000256" key="1">
    <source>
        <dbReference type="SAM" id="SignalP"/>
    </source>
</evidence>
<accession>A0ABQ2BVP5</accession>
<feature type="chain" id="PRO_5045984501" description="DUF3108 domain-containing protein" evidence="1">
    <location>
        <begin position="20"/>
        <end position="263"/>
    </location>
</feature>
<proteinExistence type="predicted"/>
<evidence type="ECO:0008006" key="4">
    <source>
        <dbReference type="Google" id="ProtNLM"/>
    </source>
</evidence>
<organism evidence="2 3">
    <name type="scientific">Winogradskyella haliclonae</name>
    <dbReference type="NCBI Taxonomy" id="2048558"/>
    <lineage>
        <taxon>Bacteria</taxon>
        <taxon>Pseudomonadati</taxon>
        <taxon>Bacteroidota</taxon>
        <taxon>Flavobacteriia</taxon>
        <taxon>Flavobacteriales</taxon>
        <taxon>Flavobacteriaceae</taxon>
        <taxon>Winogradskyella</taxon>
    </lineage>
</organism>
<name>A0ABQ2BVP5_9FLAO</name>
<feature type="signal peptide" evidence="1">
    <location>
        <begin position="1"/>
        <end position="19"/>
    </location>
</feature>
<keyword evidence="3" id="KW-1185">Reference proteome</keyword>
<dbReference type="EMBL" id="BMDQ01000001">
    <property type="protein sequence ID" value="GGI56519.1"/>
    <property type="molecule type" value="Genomic_DNA"/>
</dbReference>
<dbReference type="RefSeq" id="WP_188373432.1">
    <property type="nucleotide sequence ID" value="NZ_BMDQ01000001.1"/>
</dbReference>
<evidence type="ECO:0000313" key="2">
    <source>
        <dbReference type="EMBL" id="GGI56519.1"/>
    </source>
</evidence>
<dbReference type="InterPro" id="IPR021457">
    <property type="entry name" value="DUF3108"/>
</dbReference>
<protein>
    <recommendedName>
        <fullName evidence="4">DUF3108 domain-containing protein</fullName>
    </recommendedName>
</protein>
<dbReference type="Pfam" id="PF11306">
    <property type="entry name" value="DUF3108"/>
    <property type="match status" value="1"/>
</dbReference>
<gene>
    <name evidence="2" type="ORF">GCM10011444_08280</name>
</gene>